<name>A0ACC0K932_CHOFU</name>
<dbReference type="EMBL" id="CM046124">
    <property type="protein sequence ID" value="KAI8432982.1"/>
    <property type="molecule type" value="Genomic_DNA"/>
</dbReference>
<reference evidence="1 2" key="1">
    <citation type="journal article" date="2022" name="Genome Biol. Evol.">
        <title>The Spruce Budworm Genome: Reconstructing the Evolutionary History of Antifreeze Proteins.</title>
        <authorList>
            <person name="Beliveau C."/>
            <person name="Gagne P."/>
            <person name="Picq S."/>
            <person name="Vernygora O."/>
            <person name="Keeling C.I."/>
            <person name="Pinkney K."/>
            <person name="Doucet D."/>
            <person name="Wen F."/>
            <person name="Johnston J.S."/>
            <person name="Maaroufi H."/>
            <person name="Boyle B."/>
            <person name="Laroche J."/>
            <person name="Dewar K."/>
            <person name="Juretic N."/>
            <person name="Blackburn G."/>
            <person name="Nisole A."/>
            <person name="Brunet B."/>
            <person name="Brandao M."/>
            <person name="Lumley L."/>
            <person name="Duan J."/>
            <person name="Quan G."/>
            <person name="Lucarotti C.J."/>
            <person name="Roe A.D."/>
            <person name="Sperling F.A.H."/>
            <person name="Levesque R.C."/>
            <person name="Cusson M."/>
        </authorList>
    </citation>
    <scope>NUCLEOTIDE SEQUENCE [LARGE SCALE GENOMIC DNA]</scope>
    <source>
        <strain evidence="1">Glfc:IPQL:Cfum</strain>
    </source>
</reference>
<protein>
    <submittedName>
        <fullName evidence="1">Uncharacterized protein</fullName>
    </submittedName>
</protein>
<dbReference type="Proteomes" id="UP001064048">
    <property type="component" value="Chromosome 24"/>
</dbReference>
<gene>
    <name evidence="1" type="ORF">MSG28_013864</name>
</gene>
<comment type="caution">
    <text evidence="1">The sequence shown here is derived from an EMBL/GenBank/DDBJ whole genome shotgun (WGS) entry which is preliminary data.</text>
</comment>
<keyword evidence="2" id="KW-1185">Reference proteome</keyword>
<evidence type="ECO:0000313" key="1">
    <source>
        <dbReference type="EMBL" id="KAI8432982.1"/>
    </source>
</evidence>
<evidence type="ECO:0000313" key="2">
    <source>
        <dbReference type="Proteomes" id="UP001064048"/>
    </source>
</evidence>
<sequence>MKKFYFLFGEGSKVNQIICAILINLPVFVYGASIGWMSPMTLLLQSKDSPRGTPLTDLEVSWMASSAYLVCVLADFLMAFMGDRIGRKYTLLFMSAMGGCCWIIKLSSMETWAFILARCTVGIIMAGSYVTCPLYTKEISEDCIRGVLGTLVILFHTTGNLFLYVIGDILSYNTILWVCLSLPTLHLVLFLMMPESPSYLVKTGNDEEAIRVLAWLRCRDESDAVVRRELQVIKDEQTADEKSSKFVLKAVLSDKILFRAFWIAMVVALSREVCGAIPVLNFAGEIFTMASGGSGLVLTANQQAMMLGLVQVAGAALASSIVEKTGRKKLLISTSLVSGLSMCGLATYFLAKNYGFYAPDWLPIATLCLCIFCDASGLQPVSVVLTSEMFSFKYRGTVMATAMASSSLVDFIQMLFFKPLANAVGIHVAFYFFGFICIISAIYVILKVPETKMRSLEEIHRDLRTKKEKALEDSKDPKQLEA</sequence>
<proteinExistence type="predicted"/>
<organism evidence="1 2">
    <name type="scientific">Choristoneura fumiferana</name>
    <name type="common">Spruce budworm moth</name>
    <name type="synonym">Archips fumiferana</name>
    <dbReference type="NCBI Taxonomy" id="7141"/>
    <lineage>
        <taxon>Eukaryota</taxon>
        <taxon>Metazoa</taxon>
        <taxon>Ecdysozoa</taxon>
        <taxon>Arthropoda</taxon>
        <taxon>Hexapoda</taxon>
        <taxon>Insecta</taxon>
        <taxon>Pterygota</taxon>
        <taxon>Neoptera</taxon>
        <taxon>Endopterygota</taxon>
        <taxon>Lepidoptera</taxon>
        <taxon>Glossata</taxon>
        <taxon>Ditrysia</taxon>
        <taxon>Tortricoidea</taxon>
        <taxon>Tortricidae</taxon>
        <taxon>Tortricinae</taxon>
        <taxon>Choristoneura</taxon>
    </lineage>
</organism>
<accession>A0ACC0K932</accession>